<evidence type="ECO:0000313" key="2">
    <source>
        <dbReference type="Proteomes" id="UP001488838"/>
    </source>
</evidence>
<gene>
    <name evidence="1" type="ORF">U0070_009505</name>
</gene>
<protein>
    <submittedName>
        <fullName evidence="1">Uncharacterized protein</fullName>
    </submittedName>
</protein>
<reference evidence="1 2" key="1">
    <citation type="journal article" date="2023" name="bioRxiv">
        <title>Conserved and derived expression patterns and positive selection on dental genes reveal complex evolutionary context of ever-growing rodent molars.</title>
        <authorList>
            <person name="Calamari Z.T."/>
            <person name="Song A."/>
            <person name="Cohen E."/>
            <person name="Akter M."/>
            <person name="Roy R.D."/>
            <person name="Hallikas O."/>
            <person name="Christensen M.M."/>
            <person name="Li P."/>
            <person name="Marangoni P."/>
            <person name="Jernvall J."/>
            <person name="Klein O.D."/>
        </authorList>
    </citation>
    <scope>NUCLEOTIDE SEQUENCE [LARGE SCALE GENOMIC DNA]</scope>
    <source>
        <strain evidence="1">V071</strain>
    </source>
</reference>
<comment type="caution">
    <text evidence="1">The sequence shown here is derived from an EMBL/GenBank/DDBJ whole genome shotgun (WGS) entry which is preliminary data.</text>
</comment>
<keyword evidence="2" id="KW-1185">Reference proteome</keyword>
<proteinExistence type="predicted"/>
<sequence>VLSTPVWKLFRADKQGSEESSRCLNNPFSVTALEQTKSNLLHASKGNIHFKIAHDSNDGETHEKFCSLGHIGTFMWMRMKEKAVKHVEQHQHVMLYNGCSGPKSLNLKLPQTQFEGIDTDITKRTTVPFQEAL</sequence>
<dbReference type="AlphaFoldDB" id="A0AAW0I843"/>
<feature type="non-terminal residue" evidence="1">
    <location>
        <position position="1"/>
    </location>
</feature>
<dbReference type="EMBL" id="JBBHLL010000187">
    <property type="protein sequence ID" value="KAK7810800.1"/>
    <property type="molecule type" value="Genomic_DNA"/>
</dbReference>
<dbReference type="Proteomes" id="UP001488838">
    <property type="component" value="Unassembled WGS sequence"/>
</dbReference>
<organism evidence="1 2">
    <name type="scientific">Myodes glareolus</name>
    <name type="common">Bank vole</name>
    <name type="synonym">Clethrionomys glareolus</name>
    <dbReference type="NCBI Taxonomy" id="447135"/>
    <lineage>
        <taxon>Eukaryota</taxon>
        <taxon>Metazoa</taxon>
        <taxon>Chordata</taxon>
        <taxon>Craniata</taxon>
        <taxon>Vertebrata</taxon>
        <taxon>Euteleostomi</taxon>
        <taxon>Mammalia</taxon>
        <taxon>Eutheria</taxon>
        <taxon>Euarchontoglires</taxon>
        <taxon>Glires</taxon>
        <taxon>Rodentia</taxon>
        <taxon>Myomorpha</taxon>
        <taxon>Muroidea</taxon>
        <taxon>Cricetidae</taxon>
        <taxon>Arvicolinae</taxon>
        <taxon>Myodes</taxon>
    </lineage>
</organism>
<name>A0AAW0I843_MYOGA</name>
<accession>A0AAW0I843</accession>
<evidence type="ECO:0000313" key="1">
    <source>
        <dbReference type="EMBL" id="KAK7810800.1"/>
    </source>
</evidence>